<dbReference type="InterPro" id="IPR016155">
    <property type="entry name" value="Mopterin_synth/thiamin_S_b"/>
</dbReference>
<name>A0A852RRR6_9ACTN</name>
<dbReference type="AlphaFoldDB" id="A0A852RRR6"/>
<accession>A0A852RRR6</accession>
<dbReference type="Pfam" id="PF02597">
    <property type="entry name" value="ThiS"/>
    <property type="match status" value="1"/>
</dbReference>
<dbReference type="InterPro" id="IPR012675">
    <property type="entry name" value="Beta-grasp_dom_sf"/>
</dbReference>
<dbReference type="InterPro" id="IPR003749">
    <property type="entry name" value="ThiS/MoaD-like"/>
</dbReference>
<dbReference type="EMBL" id="JACCBF010000001">
    <property type="protein sequence ID" value="NYD31560.1"/>
    <property type="molecule type" value="Genomic_DNA"/>
</dbReference>
<dbReference type="RefSeq" id="WP_273516510.1">
    <property type="nucleotide sequence ID" value="NZ_BAABEF010000001.1"/>
</dbReference>
<reference evidence="1 2" key="1">
    <citation type="submission" date="2020-07" db="EMBL/GenBank/DDBJ databases">
        <title>Sequencing the genomes of 1000 actinobacteria strains.</title>
        <authorList>
            <person name="Klenk H.-P."/>
        </authorList>
    </citation>
    <scope>NUCLEOTIDE SEQUENCE [LARGE SCALE GENOMIC DNA]</scope>
    <source>
        <strain evidence="1 2">DSM 19082</strain>
    </source>
</reference>
<dbReference type="Proteomes" id="UP000582231">
    <property type="component" value="Unassembled WGS sequence"/>
</dbReference>
<dbReference type="SUPFAM" id="SSF54285">
    <property type="entry name" value="MoaD/ThiS"/>
    <property type="match status" value="1"/>
</dbReference>
<keyword evidence="2" id="KW-1185">Reference proteome</keyword>
<comment type="caution">
    <text evidence="1">The sequence shown here is derived from an EMBL/GenBank/DDBJ whole genome shotgun (WGS) entry which is preliminary data.</text>
</comment>
<dbReference type="Gene3D" id="3.10.20.30">
    <property type="match status" value="1"/>
</dbReference>
<evidence type="ECO:0000313" key="1">
    <source>
        <dbReference type="EMBL" id="NYD31560.1"/>
    </source>
</evidence>
<evidence type="ECO:0000313" key="2">
    <source>
        <dbReference type="Proteomes" id="UP000582231"/>
    </source>
</evidence>
<dbReference type="CDD" id="cd17040">
    <property type="entry name" value="Ubl_MoaD_like"/>
    <property type="match status" value="1"/>
</dbReference>
<organism evidence="1 2">
    <name type="scientific">Nocardioides kongjuensis</name>
    <dbReference type="NCBI Taxonomy" id="349522"/>
    <lineage>
        <taxon>Bacteria</taxon>
        <taxon>Bacillati</taxon>
        <taxon>Actinomycetota</taxon>
        <taxon>Actinomycetes</taxon>
        <taxon>Propionibacteriales</taxon>
        <taxon>Nocardioidaceae</taxon>
        <taxon>Nocardioides</taxon>
    </lineage>
</organism>
<proteinExistence type="predicted"/>
<sequence length="91" mass="9394">MSETQVIRVRYWAAARAAAGIAEEEVAVAGPLTLAELRAEVVGRHAGTRLPEVVGVCSVLVGERPVSSTDPAAVVVQPGETVEFLPPFAGG</sequence>
<gene>
    <name evidence="1" type="ORF">BJ958_003106</name>
</gene>
<protein>
    <submittedName>
        <fullName evidence="1">Molybdopterin converting factor small subunit</fullName>
    </submittedName>
</protein>